<dbReference type="PANTHER" id="PTHR11200">
    <property type="entry name" value="INOSITOL 5-PHOSPHATASE"/>
    <property type="match status" value="1"/>
</dbReference>
<dbReference type="GO" id="GO:0030670">
    <property type="term" value="C:phagocytic vesicle membrane"/>
    <property type="evidence" value="ECO:0007669"/>
    <property type="project" value="UniProtKB-SubCell"/>
</dbReference>
<reference evidence="7 8" key="1">
    <citation type="journal article" date="2018" name="PLoS ONE">
        <title>The draft genome of Kipferlia bialata reveals reductive genome evolution in fornicate parasites.</title>
        <authorList>
            <person name="Tanifuji G."/>
            <person name="Takabayashi S."/>
            <person name="Kume K."/>
            <person name="Takagi M."/>
            <person name="Nakayama T."/>
            <person name="Kamikawa R."/>
            <person name="Inagaki Y."/>
            <person name="Hashimoto T."/>
        </authorList>
    </citation>
    <scope>NUCLEOTIDE SEQUENCE [LARGE SCALE GENOMIC DNA]</scope>
    <source>
        <strain evidence="7">NY0173</strain>
    </source>
</reference>
<evidence type="ECO:0000256" key="4">
    <source>
        <dbReference type="ARBA" id="ARBA00023329"/>
    </source>
</evidence>
<dbReference type="Proteomes" id="UP000265618">
    <property type="component" value="Unassembled WGS sequence"/>
</dbReference>
<evidence type="ECO:0000256" key="1">
    <source>
        <dbReference type="ARBA" id="ARBA00004146"/>
    </source>
</evidence>
<keyword evidence="3" id="KW-0967">Endosome</keyword>
<dbReference type="SUPFAM" id="SSF56219">
    <property type="entry name" value="DNase I-like"/>
    <property type="match status" value="1"/>
</dbReference>
<proteinExistence type="predicted"/>
<dbReference type="InterPro" id="IPR046985">
    <property type="entry name" value="IP5"/>
</dbReference>
<dbReference type="InterPro" id="IPR000300">
    <property type="entry name" value="IPPc"/>
</dbReference>
<dbReference type="AlphaFoldDB" id="A0A9K3D2E8"/>
<dbReference type="SMART" id="SM00324">
    <property type="entry name" value="RhoGAP"/>
    <property type="match status" value="1"/>
</dbReference>
<dbReference type="InterPro" id="IPR048869">
    <property type="entry name" value="OCRL-1_2_ASH"/>
</dbReference>
<feature type="compositionally biased region" description="Acidic residues" evidence="5">
    <location>
        <begin position="70"/>
        <end position="84"/>
    </location>
</feature>
<evidence type="ECO:0000259" key="6">
    <source>
        <dbReference type="PROSITE" id="PS50238"/>
    </source>
</evidence>
<comment type="subcellular location">
    <subcellularLocation>
        <location evidence="2">Cytoplasmic vesicle</location>
        <location evidence="2">Phagosome membrane</location>
    </subcellularLocation>
    <subcellularLocation>
        <location evidence="1">Early endosome membrane</location>
    </subcellularLocation>
</comment>
<feature type="domain" description="Rho-GAP" evidence="6">
    <location>
        <begin position="467"/>
        <end position="642"/>
    </location>
</feature>
<evidence type="ECO:0000256" key="2">
    <source>
        <dbReference type="ARBA" id="ARBA00004580"/>
    </source>
</evidence>
<evidence type="ECO:0000256" key="5">
    <source>
        <dbReference type="SAM" id="MobiDB-lite"/>
    </source>
</evidence>
<dbReference type="EMBL" id="BDIP01002299">
    <property type="protein sequence ID" value="GIQ86074.1"/>
    <property type="molecule type" value="Genomic_DNA"/>
</dbReference>
<dbReference type="GO" id="GO:0031901">
    <property type="term" value="C:early endosome membrane"/>
    <property type="evidence" value="ECO:0007669"/>
    <property type="project" value="UniProtKB-SubCell"/>
</dbReference>
<dbReference type="OrthoDB" id="7862313at2759"/>
<gene>
    <name evidence="7" type="ORF">KIPB_007856</name>
</gene>
<dbReference type="Gene3D" id="3.60.10.10">
    <property type="entry name" value="Endonuclease/exonuclease/phosphatase"/>
    <property type="match status" value="1"/>
</dbReference>
<dbReference type="Gene3D" id="2.60.40.10">
    <property type="entry name" value="Immunoglobulins"/>
    <property type="match status" value="1"/>
</dbReference>
<accession>A0A9K3D2E8</accession>
<dbReference type="Gene3D" id="1.10.555.10">
    <property type="entry name" value="Rho GTPase activation protein"/>
    <property type="match status" value="1"/>
</dbReference>
<dbReference type="InterPro" id="IPR013783">
    <property type="entry name" value="Ig-like_fold"/>
</dbReference>
<dbReference type="Pfam" id="PF21310">
    <property type="entry name" value="OCRL-like_ASH"/>
    <property type="match status" value="1"/>
</dbReference>
<dbReference type="PROSITE" id="PS50238">
    <property type="entry name" value="RHOGAP"/>
    <property type="match status" value="1"/>
</dbReference>
<organism evidence="7 8">
    <name type="scientific">Kipferlia bialata</name>
    <dbReference type="NCBI Taxonomy" id="797122"/>
    <lineage>
        <taxon>Eukaryota</taxon>
        <taxon>Metamonada</taxon>
        <taxon>Carpediemonas-like organisms</taxon>
        <taxon>Kipferlia</taxon>
    </lineage>
</organism>
<dbReference type="Pfam" id="PF00620">
    <property type="entry name" value="RhoGAP"/>
    <property type="match status" value="1"/>
</dbReference>
<evidence type="ECO:0000313" key="8">
    <source>
        <dbReference type="Proteomes" id="UP000265618"/>
    </source>
</evidence>
<dbReference type="InterPro" id="IPR036691">
    <property type="entry name" value="Endo/exonu/phosph_ase_sf"/>
</dbReference>
<dbReference type="GO" id="GO:0007165">
    <property type="term" value="P:signal transduction"/>
    <property type="evidence" value="ECO:0007669"/>
    <property type="project" value="InterPro"/>
</dbReference>
<dbReference type="GO" id="GO:0046856">
    <property type="term" value="P:phosphatidylinositol dephosphorylation"/>
    <property type="evidence" value="ECO:0007669"/>
    <property type="project" value="InterPro"/>
</dbReference>
<dbReference type="SUPFAM" id="SSF48350">
    <property type="entry name" value="GTPase activation domain, GAP"/>
    <property type="match status" value="1"/>
</dbReference>
<feature type="region of interest" description="Disordered" evidence="5">
    <location>
        <begin position="67"/>
        <end position="123"/>
    </location>
</feature>
<dbReference type="InterPro" id="IPR000198">
    <property type="entry name" value="RhoGAP_dom"/>
</dbReference>
<name>A0A9K3D2E8_9EUKA</name>
<dbReference type="SMART" id="SM00128">
    <property type="entry name" value="IPPc"/>
    <property type="match status" value="1"/>
</dbReference>
<dbReference type="GO" id="GO:0004439">
    <property type="term" value="F:phosphatidylinositol-4,5-bisphosphate 5-phosphatase activity"/>
    <property type="evidence" value="ECO:0007669"/>
    <property type="project" value="TreeGrafter"/>
</dbReference>
<comment type="caution">
    <text evidence="7">The sequence shown here is derived from an EMBL/GenBank/DDBJ whole genome shotgun (WGS) entry which is preliminary data.</text>
</comment>
<keyword evidence="4" id="KW-0968">Cytoplasmic vesicle</keyword>
<dbReference type="InterPro" id="IPR008936">
    <property type="entry name" value="Rho_GTPase_activation_prot"/>
</dbReference>
<evidence type="ECO:0000256" key="3">
    <source>
        <dbReference type="ARBA" id="ARBA00022753"/>
    </source>
</evidence>
<sequence length="651" mass="71579">MGNKGGVGVLVQIESSRILFVNSHLAAHTGNVTRRNQDYASINSRLSFPTPLMHPVSGMPRIGDWRQAEKEEEEGVETEVEDVEATPAPVSLEATPLLSSEAPTGTPEADSTGDEPPSPAPLPLYSAVDDCDVCVWVGDLNYRLDKSLSYHDAHSLLDKGDTETLMQNDQLNREVREGRTFRSFSEAPIQFNPTFKFVPKTDNYYPFKPDKVRPPAWCDRVLYRENRTHVHAHLSNPVDMSSYMSGEGAVPPSEAAVTPLFYGSVMALKRSDHKPVYLGLRMGVKRVDLAKRDLVKQDVTLCCDQANNQRIPRLTIAPVGHQLDFGRVYPLDKRSLSLTLSNTGEAPLVYSFLGTGDYERTLLPPWFTISSTKGYIGVGDSVTVEVSLNVTQPGWRALARLNKTSLTHAMVCHVSGVYDRTMSSAKFVTVDYSVLPSVCGSHLSALINLADAPLRDRVGEGEGERSLALPARESDMLAVPHRIPREIVALVNEVYKTQALLTPYIWTLQGTDADVNSVIDAVDMGVPITTEDPHALAYALIYTLSCLATGVVPARLYQACIQCTSGEEAKRIVQSLPVPNQTLFRYIVNVMRETLVHVAQNKSQADKLGAVFGGALLRPIGGREAERDVVGESLFMQRFVVGDWTPGVDRF</sequence>
<keyword evidence="8" id="KW-1185">Reference proteome</keyword>
<dbReference type="PANTHER" id="PTHR11200:SF300">
    <property type="entry name" value="TYPE II INOSITOL 1,4,5-TRISPHOSPHATE 5-PHOSPHATASE"/>
    <property type="match status" value="1"/>
</dbReference>
<evidence type="ECO:0000313" key="7">
    <source>
        <dbReference type="EMBL" id="GIQ86074.1"/>
    </source>
</evidence>
<protein>
    <recommendedName>
        <fullName evidence="6">Rho-GAP domain-containing protein</fullName>
    </recommendedName>
</protein>
<dbReference type="Pfam" id="PF22669">
    <property type="entry name" value="Exo_endo_phos2"/>
    <property type="match status" value="1"/>
</dbReference>